<accession>A0A6G8PXZ1</accession>
<evidence type="ECO:0000313" key="1">
    <source>
        <dbReference type="EMBL" id="QIN79081.1"/>
    </source>
</evidence>
<reference evidence="1 2" key="1">
    <citation type="submission" date="2019-10" db="EMBL/GenBank/DDBJ databases">
        <title>Rubrobacter sp nov SCSIO 52915 isolated from a deep-sea sediment in the South China Sea.</title>
        <authorList>
            <person name="Chen R.W."/>
        </authorList>
    </citation>
    <scope>NUCLEOTIDE SEQUENCE [LARGE SCALE GENOMIC DNA]</scope>
    <source>
        <strain evidence="1 2">SCSIO 52915</strain>
    </source>
</reference>
<evidence type="ECO:0000313" key="2">
    <source>
        <dbReference type="Proteomes" id="UP000502706"/>
    </source>
</evidence>
<protein>
    <recommendedName>
        <fullName evidence="3">Ferritin-like domain-containing protein</fullName>
    </recommendedName>
</protein>
<dbReference type="InterPro" id="IPR009078">
    <property type="entry name" value="Ferritin-like_SF"/>
</dbReference>
<dbReference type="KEGG" id="rmar:GBA65_11735"/>
<keyword evidence="2" id="KW-1185">Reference proteome</keyword>
<dbReference type="Proteomes" id="UP000502706">
    <property type="component" value="Chromosome"/>
</dbReference>
<dbReference type="RefSeq" id="WP_166396742.1">
    <property type="nucleotide sequence ID" value="NZ_CP045121.1"/>
</dbReference>
<dbReference type="AlphaFoldDB" id="A0A6G8PXZ1"/>
<dbReference type="InterPro" id="IPR006311">
    <property type="entry name" value="TAT_signal"/>
</dbReference>
<dbReference type="SUPFAM" id="SSF47240">
    <property type="entry name" value="Ferritin-like"/>
    <property type="match status" value="1"/>
</dbReference>
<sequence length="231" mass="23733">MRREAEKPEVGALARPRTRREIMKLAALGLGAAAGTSLFAKKASAQTTGVVSDLDILNFLLPNEIFESQVFYPAALDAGILSGAAYDVVAQIQEIEVVHAAALADAIVSLGGTPVEAPEFMVPEAVLASQQAFLEAALVQEQKDVGANLGLGPMIQSPDILAAAGAINGAEAENVTAIKNLLGVVPPANEPFPAALTQDEVLAILAPYMGMGSMMETGGPAPAGGVGDKRY</sequence>
<dbReference type="Pfam" id="PF13668">
    <property type="entry name" value="Ferritin_2"/>
    <property type="match status" value="1"/>
</dbReference>
<evidence type="ECO:0008006" key="3">
    <source>
        <dbReference type="Google" id="ProtNLM"/>
    </source>
</evidence>
<dbReference type="EMBL" id="CP045121">
    <property type="protein sequence ID" value="QIN79081.1"/>
    <property type="molecule type" value="Genomic_DNA"/>
</dbReference>
<dbReference type="PROSITE" id="PS51318">
    <property type="entry name" value="TAT"/>
    <property type="match status" value="1"/>
</dbReference>
<name>A0A6G8PXZ1_9ACTN</name>
<organism evidence="1 2">
    <name type="scientific">Rubrobacter marinus</name>
    <dbReference type="NCBI Taxonomy" id="2653852"/>
    <lineage>
        <taxon>Bacteria</taxon>
        <taxon>Bacillati</taxon>
        <taxon>Actinomycetota</taxon>
        <taxon>Rubrobacteria</taxon>
        <taxon>Rubrobacterales</taxon>
        <taxon>Rubrobacteraceae</taxon>
        <taxon>Rubrobacter</taxon>
    </lineage>
</organism>
<proteinExistence type="predicted"/>
<gene>
    <name evidence="1" type="ORF">GBA65_11735</name>
</gene>